<dbReference type="OrthoDB" id="7615426at2"/>
<dbReference type="RefSeq" id="WP_126041962.1">
    <property type="nucleotide sequence ID" value="NZ_CP034438.1"/>
</dbReference>
<feature type="domain" description="Glycosyltransferase 2-like" evidence="1">
    <location>
        <begin position="236"/>
        <end position="349"/>
    </location>
</feature>
<proteinExistence type="predicted"/>
<dbReference type="SUPFAM" id="SSF53448">
    <property type="entry name" value="Nucleotide-diphospho-sugar transferases"/>
    <property type="match status" value="1"/>
</dbReference>
<dbReference type="EMBL" id="CP034438">
    <property type="protein sequence ID" value="AZN30854.1"/>
    <property type="molecule type" value="Genomic_DNA"/>
</dbReference>
<dbReference type="KEGG" id="fsl:EJO69_11475"/>
<dbReference type="Pfam" id="PF00535">
    <property type="entry name" value="Glycos_transf_2"/>
    <property type="match status" value="1"/>
</dbReference>
<dbReference type="GO" id="GO:0016740">
    <property type="term" value="F:transferase activity"/>
    <property type="evidence" value="ECO:0007669"/>
    <property type="project" value="UniProtKB-KW"/>
</dbReference>
<protein>
    <submittedName>
        <fullName evidence="2">Glycosyltransferase family 2 protein</fullName>
    </submittedName>
</protein>
<keyword evidence="2" id="KW-0808">Transferase</keyword>
<name>A0A3Q8WV66_9ACTO</name>
<evidence type="ECO:0000313" key="2">
    <source>
        <dbReference type="EMBL" id="AZN30854.1"/>
    </source>
</evidence>
<keyword evidence="3" id="KW-1185">Reference proteome</keyword>
<dbReference type="AlphaFoldDB" id="A0A3Q8WV66"/>
<evidence type="ECO:0000313" key="3">
    <source>
        <dbReference type="Proteomes" id="UP000270021"/>
    </source>
</evidence>
<reference evidence="2 3" key="1">
    <citation type="submission" date="2018-12" db="EMBL/GenBank/DDBJ databases">
        <title>Complete genome sequence of Flaviflexus salsibiostraticola KCTC 33148.</title>
        <authorList>
            <person name="Bae J.-W."/>
        </authorList>
    </citation>
    <scope>NUCLEOTIDE SEQUENCE [LARGE SCALE GENOMIC DNA]</scope>
    <source>
        <strain evidence="2 3">KCTC 33148</strain>
    </source>
</reference>
<dbReference type="PANTHER" id="PTHR43179">
    <property type="entry name" value="RHAMNOSYLTRANSFERASE WBBL"/>
    <property type="match status" value="1"/>
</dbReference>
<gene>
    <name evidence="2" type="ORF">EJO69_11475</name>
</gene>
<accession>A0A3Q8WV66</accession>
<sequence>MRRAVALCRTANDAARVQGAWEAQRASSWTLTILLPPEAGTDVISSMSAPGITVSTVEGPLIPEALRLAAESDVAWLLREGRAPETGSLAAIEQWLSQRPADVLYGDSVDEGGVLTTRPRFGRIRMLSTGAIGDSLVISGALAQEIIAQGAPTEWHAAVMALIDSAQTVDHIPVVLDSGRGDPPLSTAERAAILSPHDPAAILSGDGRHILPGAPISQESVSIVIPSIGTAASFGEDDRPALLPCLESILARDTALLREIIVVAGPRMPQHVIDSARDIAGDLLVVVDIDGEFSFSASCNLGAAHATASHILFLNDDVEVVTDDWLALMMRMALRPRVGAVGARLLFPDGRIQHCGITVRPDTCEPNHLYYRAAPDTVTDPSASACSEYLAVTGACLLVSREDFESVGGFSLRLPLNYNDVDLCLKLKAAGLVSVSCNPVTLLHRESTSRVPALTEDEKGAMQLWRGEVQDDPYWYAWS</sequence>
<organism evidence="2 3">
    <name type="scientific">Flaviflexus salsibiostraticola</name>
    <dbReference type="NCBI Taxonomy" id="1282737"/>
    <lineage>
        <taxon>Bacteria</taxon>
        <taxon>Bacillati</taxon>
        <taxon>Actinomycetota</taxon>
        <taxon>Actinomycetes</taxon>
        <taxon>Actinomycetales</taxon>
        <taxon>Actinomycetaceae</taxon>
        <taxon>Flaviflexus</taxon>
    </lineage>
</organism>
<dbReference type="Gene3D" id="3.90.550.10">
    <property type="entry name" value="Spore Coat Polysaccharide Biosynthesis Protein SpsA, Chain A"/>
    <property type="match status" value="1"/>
</dbReference>
<dbReference type="InterPro" id="IPR001173">
    <property type="entry name" value="Glyco_trans_2-like"/>
</dbReference>
<dbReference type="Proteomes" id="UP000270021">
    <property type="component" value="Chromosome"/>
</dbReference>
<dbReference type="InterPro" id="IPR029044">
    <property type="entry name" value="Nucleotide-diphossugar_trans"/>
</dbReference>
<dbReference type="PANTHER" id="PTHR43179:SF7">
    <property type="entry name" value="RHAMNOSYLTRANSFERASE WBBL"/>
    <property type="match status" value="1"/>
</dbReference>
<evidence type="ECO:0000259" key="1">
    <source>
        <dbReference type="Pfam" id="PF00535"/>
    </source>
</evidence>